<sequence length="853" mass="97445">MRYILISLLFIHFNSLAQERASTYVDNQGVIRWSNSEEEVKGFGINYTVPFAHAYRTAEKLGINQKEAIEKDIYHFKRLGFNLYRIHVWDTEISDTLGNLINNEHLDHFDYLLHKLKQNNINYVITPIAFWGNGWPEPDQNTSGFSNKYGKGDCLTDPKCISAQQNYLTQFMNHVNSYNGISYKEDPNLIAIEVSNEPHHRGEAQEVTKFVKGMVQAIKKSGCEKPIFYNMSHAVHFADNYLDGGIDGGTFQWYPTGLGYGKELTGNLLPNVNDYKIPFDSSFKSYGAAKLVYEFDAADVGRSYIYPAMARSFRSAGIQIATHFAYDPTFMARYNTEYNTHYMNLAYTPSKALGLMIAAKVFEEVPMYKSFGSYPDNKTFQNFQVNYQNDLAVYNSESTFIYTNNNDILPKSIKSLNEIAGFGNSSIIEYKGKGAYFLDKLDKNSWRLELMPDAVWVNNPFGRNSLSKTIGVINSVKHDLKIILPNLGNDYFVQGINKNNTYQTQAKEGVIQISPGTYILSSAKDTKIQTGTPFKGGYISSFIAPKDNVDKVYFSHKPYEEVIIGDSIKVEVQYIAPDKPDSIYVSYFKGWRPQAITLTETTPYIYTGYIPVELDHAGFLNYYVIATQNGKHITYPAQKEGLPFQWDFYERATYNVKVIPKHFPLHLFNAKDDTNDLVRQWRKGFQLVPTTEENEYEAQMYIEKLFIIDNENLNAEPIYDYTFKHFIKDNIDSREDNLAHFTRINIKARSLTNTPLKLQVALVMDNGISFGGLVEIADKTDIYSIELSSLKLVKTVTLPRPYPSFLPYYFDHELSDSFDINRVESIQFSIGPGLNDEEQKQAHGLGLIAVDLK</sequence>
<dbReference type="AlphaFoldDB" id="A0A937DJS2"/>
<reference evidence="1" key="1">
    <citation type="submission" date="2021-01" db="EMBL/GenBank/DDBJ databases">
        <title>Marivirga sp. nov., isolated from intertidal surface sediments.</title>
        <authorList>
            <person name="Zhang M."/>
        </authorList>
    </citation>
    <scope>NUCLEOTIDE SEQUENCE</scope>
    <source>
        <strain evidence="1">SM1354</strain>
    </source>
</reference>
<comment type="caution">
    <text evidence="1">The sequence shown here is derived from an EMBL/GenBank/DDBJ whole genome shotgun (WGS) entry which is preliminary data.</text>
</comment>
<accession>A0A937DJS2</accession>
<dbReference type="EMBL" id="JAERQG010000002">
    <property type="protein sequence ID" value="MBL0765501.1"/>
    <property type="molecule type" value="Genomic_DNA"/>
</dbReference>
<protein>
    <submittedName>
        <fullName evidence="1">Cellulase family glycosylhydrolase</fullName>
    </submittedName>
</protein>
<evidence type="ECO:0000313" key="2">
    <source>
        <dbReference type="Proteomes" id="UP000642920"/>
    </source>
</evidence>
<evidence type="ECO:0000313" key="1">
    <source>
        <dbReference type="EMBL" id="MBL0765501.1"/>
    </source>
</evidence>
<dbReference type="SUPFAM" id="SSF51445">
    <property type="entry name" value="(Trans)glycosidases"/>
    <property type="match status" value="1"/>
</dbReference>
<dbReference type="InterPro" id="IPR017853">
    <property type="entry name" value="GH"/>
</dbReference>
<dbReference type="Gene3D" id="3.20.20.80">
    <property type="entry name" value="Glycosidases"/>
    <property type="match status" value="1"/>
</dbReference>
<dbReference type="Proteomes" id="UP000642920">
    <property type="component" value="Unassembled WGS sequence"/>
</dbReference>
<dbReference type="RefSeq" id="WP_201920251.1">
    <property type="nucleotide sequence ID" value="NZ_JAERQG010000002.1"/>
</dbReference>
<organism evidence="1 2">
    <name type="scientific">Marivirga atlantica</name>
    <dbReference type="NCBI Taxonomy" id="1548457"/>
    <lineage>
        <taxon>Bacteria</taxon>
        <taxon>Pseudomonadati</taxon>
        <taxon>Bacteroidota</taxon>
        <taxon>Cytophagia</taxon>
        <taxon>Cytophagales</taxon>
        <taxon>Marivirgaceae</taxon>
        <taxon>Marivirga</taxon>
    </lineage>
</organism>
<proteinExistence type="predicted"/>
<gene>
    <name evidence="1" type="ORF">JKP34_09580</name>
</gene>
<name>A0A937DJS2_9BACT</name>
<keyword evidence="2" id="KW-1185">Reference proteome</keyword>